<name>A0A0D7AAJ4_9AGAR</name>
<dbReference type="InterPro" id="IPR029033">
    <property type="entry name" value="His_PPase_superfam"/>
</dbReference>
<dbReference type="Pfam" id="PF00300">
    <property type="entry name" value="His_Phos_1"/>
    <property type="match status" value="1"/>
</dbReference>
<dbReference type="EMBL" id="KN881942">
    <property type="protein sequence ID" value="KIY47419.1"/>
    <property type="molecule type" value="Genomic_DNA"/>
</dbReference>
<keyword evidence="2" id="KW-1185">Reference proteome</keyword>
<dbReference type="Proteomes" id="UP000054144">
    <property type="component" value="Unassembled WGS sequence"/>
</dbReference>
<protein>
    <submittedName>
        <fullName evidence="1">Phosphoglycerate mutase-like protein</fullName>
    </submittedName>
</protein>
<reference evidence="1 2" key="1">
    <citation type="journal article" date="2015" name="Fungal Genet. Biol.">
        <title>Evolution of novel wood decay mechanisms in Agaricales revealed by the genome sequences of Fistulina hepatica and Cylindrobasidium torrendii.</title>
        <authorList>
            <person name="Floudas D."/>
            <person name="Held B.W."/>
            <person name="Riley R."/>
            <person name="Nagy L.G."/>
            <person name="Koehler G."/>
            <person name="Ransdell A.S."/>
            <person name="Younus H."/>
            <person name="Chow J."/>
            <person name="Chiniquy J."/>
            <person name="Lipzen A."/>
            <person name="Tritt A."/>
            <person name="Sun H."/>
            <person name="Haridas S."/>
            <person name="LaButti K."/>
            <person name="Ohm R.A."/>
            <person name="Kues U."/>
            <person name="Blanchette R.A."/>
            <person name="Grigoriev I.V."/>
            <person name="Minto R.E."/>
            <person name="Hibbett D.S."/>
        </authorList>
    </citation>
    <scope>NUCLEOTIDE SEQUENCE [LARGE SCALE GENOMIC DNA]</scope>
    <source>
        <strain evidence="1 2">ATCC 64428</strain>
    </source>
</reference>
<dbReference type="OrthoDB" id="496981at2759"/>
<dbReference type="GO" id="GO:0016791">
    <property type="term" value="F:phosphatase activity"/>
    <property type="evidence" value="ECO:0007669"/>
    <property type="project" value="TreeGrafter"/>
</dbReference>
<dbReference type="InterPro" id="IPR013078">
    <property type="entry name" value="His_Pase_superF_clade-1"/>
</dbReference>
<dbReference type="CDD" id="cd07067">
    <property type="entry name" value="HP_PGM_like"/>
    <property type="match status" value="1"/>
</dbReference>
<dbReference type="SUPFAM" id="SSF53254">
    <property type="entry name" value="Phosphoglycerate mutase-like"/>
    <property type="match status" value="1"/>
</dbReference>
<dbReference type="PANTHER" id="PTHR48100">
    <property type="entry name" value="BROAD-SPECIFICITY PHOSPHATASE YOR283W-RELATED"/>
    <property type="match status" value="1"/>
</dbReference>
<dbReference type="Gene3D" id="3.40.50.1240">
    <property type="entry name" value="Phosphoglycerate mutase-like"/>
    <property type="match status" value="1"/>
</dbReference>
<evidence type="ECO:0000313" key="1">
    <source>
        <dbReference type="EMBL" id="KIY47419.1"/>
    </source>
</evidence>
<sequence>MRSYEVPPRFGLIDESPDRWPKLLSYIRQLNETAERGCSYKLVVLGRHGQGFHNVAGLKYGTQAWDDYWAKLNGDGEIVWGPDPELTTLGMEQARDVNSLWKQEISEGALPLPDKAYCSPLTRALSTHMITFDGLMKDGMEPPLILENCREENGVHTCDKRKTRSYLSERFVGYDIEPGFLEEDELWDPNVRETEQHVVERARVVLNTIFDHPEHTFVSVTAHSGFINGFLSAVGRGFYELPTGGDISHLKTRSHLIV</sequence>
<evidence type="ECO:0000313" key="2">
    <source>
        <dbReference type="Proteomes" id="UP000054144"/>
    </source>
</evidence>
<accession>A0A0D7AAJ4</accession>
<dbReference type="InterPro" id="IPR050275">
    <property type="entry name" value="PGM_Phosphatase"/>
</dbReference>
<dbReference type="GO" id="GO:0005737">
    <property type="term" value="C:cytoplasm"/>
    <property type="evidence" value="ECO:0007669"/>
    <property type="project" value="TreeGrafter"/>
</dbReference>
<dbReference type="PANTHER" id="PTHR48100:SF1">
    <property type="entry name" value="HISTIDINE PHOSPHATASE FAMILY PROTEIN-RELATED"/>
    <property type="match status" value="1"/>
</dbReference>
<dbReference type="AlphaFoldDB" id="A0A0D7AAJ4"/>
<dbReference type="SMART" id="SM00855">
    <property type="entry name" value="PGAM"/>
    <property type="match status" value="1"/>
</dbReference>
<gene>
    <name evidence="1" type="ORF">FISHEDRAFT_66123</name>
</gene>
<organism evidence="1 2">
    <name type="scientific">Fistulina hepatica ATCC 64428</name>
    <dbReference type="NCBI Taxonomy" id="1128425"/>
    <lineage>
        <taxon>Eukaryota</taxon>
        <taxon>Fungi</taxon>
        <taxon>Dikarya</taxon>
        <taxon>Basidiomycota</taxon>
        <taxon>Agaricomycotina</taxon>
        <taxon>Agaricomycetes</taxon>
        <taxon>Agaricomycetidae</taxon>
        <taxon>Agaricales</taxon>
        <taxon>Fistulinaceae</taxon>
        <taxon>Fistulina</taxon>
    </lineage>
</organism>
<proteinExistence type="predicted"/>